<dbReference type="Pfam" id="PF08568">
    <property type="entry name" value="Kinetochor_Ybp2"/>
    <property type="match status" value="1"/>
</dbReference>
<dbReference type="GO" id="GO:0005737">
    <property type="term" value="C:cytoplasm"/>
    <property type="evidence" value="ECO:0007669"/>
    <property type="project" value="TreeGrafter"/>
</dbReference>
<evidence type="ECO:0000313" key="2">
    <source>
        <dbReference type="Proteomes" id="UP000007798"/>
    </source>
</evidence>
<dbReference type="PANTHER" id="PTHR15430:SF1">
    <property type="entry name" value="GLOMULIN"/>
    <property type="match status" value="1"/>
</dbReference>
<dbReference type="AlphaFoldDB" id="B4N656"/>
<dbReference type="OMA" id="LAMYYHA"/>
<dbReference type="eggNOG" id="KOG2969">
    <property type="taxonomic scope" value="Eukaryota"/>
</dbReference>
<sequence>MEQPPSASEEAARNFLKLIKQLLQEKAYEGVKMLFQSPNEAARNLQHLPLIAMDIYEDICVPSLEDEVNVEQPELFDCANELLRLVAQYYFSLEELMLELMEKIEESSSIAVFSAYMRALQVVLQRQGDQKPQAVEWCLQSVSSRLKECPLPGFLSEGYDEAAGRLLEQNQQVEDLMAFYITIDLFYKPLLAEILTTGASVTSIFRNCGLTRRNAFTCFYVQLMGKPLALLEMGYVRDELTHKYVHQVVKSLTEAVCSCLSDPFYLLGLVEQRARWQRKLDAEKGVYEMSSQNMFLIEEKMPLYAVAMFYHALLVGNLLPPKAPKIYQPLYLFETGLYLVSVLLEQVEPPLQHCGLRLLEHLMTNTLANSGVIVPCSSLQLDVHKRLCESLCKIVGYSPQVSLRQVGLHVLRKYVLAFDHEGKYFVLKNLIETLQHDGLLGYLASMYKDLVDQAMCLTASELPLVFSGKQFREMLLLCLCVLPQDVKSDLLLHSDRICNALNILRYFAIRDLSNDTGFWHFLPEIEERLIQPLGKALDFSLAHYKAYKERVENGQSSSDDALMQKQLKMLAVNISNSGMASGDGLDNNLPDIGREEKLDVLSSSITSLESLLGLYLRANECIEQSLRNRQQQQRQISPSSN</sequence>
<name>B4N656_DROWI</name>
<gene>
    <name evidence="1" type="primary">Dwil\GK17802</name>
    <name evidence="1" type="ORF">Dwil_GK17802</name>
</gene>
<dbReference type="KEGG" id="dwi:6646246"/>
<evidence type="ECO:0008006" key="3">
    <source>
        <dbReference type="Google" id="ProtNLM"/>
    </source>
</evidence>
<protein>
    <recommendedName>
        <fullName evidence="3">Glomulin</fullName>
    </recommendedName>
</protein>
<dbReference type="GO" id="GO:0055105">
    <property type="term" value="F:ubiquitin-protein transferase inhibitor activity"/>
    <property type="evidence" value="ECO:0007669"/>
    <property type="project" value="TreeGrafter"/>
</dbReference>
<dbReference type="Proteomes" id="UP000007798">
    <property type="component" value="Unassembled WGS sequence"/>
</dbReference>
<proteinExistence type="predicted"/>
<dbReference type="PANTHER" id="PTHR15430">
    <property type="entry name" value="GLOMULIN"/>
    <property type="match status" value="1"/>
</dbReference>
<organism evidence="1 2">
    <name type="scientific">Drosophila willistoni</name>
    <name type="common">Fruit fly</name>
    <dbReference type="NCBI Taxonomy" id="7260"/>
    <lineage>
        <taxon>Eukaryota</taxon>
        <taxon>Metazoa</taxon>
        <taxon>Ecdysozoa</taxon>
        <taxon>Arthropoda</taxon>
        <taxon>Hexapoda</taxon>
        <taxon>Insecta</taxon>
        <taxon>Pterygota</taxon>
        <taxon>Neoptera</taxon>
        <taxon>Endopterygota</taxon>
        <taxon>Diptera</taxon>
        <taxon>Brachycera</taxon>
        <taxon>Muscomorpha</taxon>
        <taxon>Ephydroidea</taxon>
        <taxon>Drosophilidae</taxon>
        <taxon>Drosophila</taxon>
        <taxon>Sophophora</taxon>
    </lineage>
</organism>
<dbReference type="FunCoup" id="B4N656">
    <property type="interactions" value="1258"/>
</dbReference>
<dbReference type="SMR" id="B4N656"/>
<dbReference type="HOGENOM" id="CLU_029654_2_0_1"/>
<keyword evidence="2" id="KW-1185">Reference proteome</keyword>
<accession>B4N656</accession>
<dbReference type="PhylomeDB" id="B4N656"/>
<evidence type="ECO:0000313" key="1">
    <source>
        <dbReference type="EMBL" id="EDW79845.1"/>
    </source>
</evidence>
<dbReference type="OrthoDB" id="619536at2759"/>
<dbReference type="InterPro" id="IPR013877">
    <property type="entry name" value="YAP-bd/ALF4/Glomulin"/>
</dbReference>
<dbReference type="EMBL" id="CH964154">
    <property type="protein sequence ID" value="EDW79845.1"/>
    <property type="molecule type" value="Genomic_DNA"/>
</dbReference>
<dbReference type="InParanoid" id="B4N656"/>
<reference evidence="1 2" key="1">
    <citation type="journal article" date="2007" name="Nature">
        <title>Evolution of genes and genomes on the Drosophila phylogeny.</title>
        <authorList>
            <consortium name="Drosophila 12 Genomes Consortium"/>
            <person name="Clark A.G."/>
            <person name="Eisen M.B."/>
            <person name="Smith D.R."/>
            <person name="Bergman C.M."/>
            <person name="Oliver B."/>
            <person name="Markow T.A."/>
            <person name="Kaufman T.C."/>
            <person name="Kellis M."/>
            <person name="Gelbart W."/>
            <person name="Iyer V.N."/>
            <person name="Pollard D.A."/>
            <person name="Sackton T.B."/>
            <person name="Larracuente A.M."/>
            <person name="Singh N.D."/>
            <person name="Abad J.P."/>
            <person name="Abt D.N."/>
            <person name="Adryan B."/>
            <person name="Aguade M."/>
            <person name="Akashi H."/>
            <person name="Anderson W.W."/>
            <person name="Aquadro C.F."/>
            <person name="Ardell D.H."/>
            <person name="Arguello R."/>
            <person name="Artieri C.G."/>
            <person name="Barbash D.A."/>
            <person name="Barker D."/>
            <person name="Barsanti P."/>
            <person name="Batterham P."/>
            <person name="Batzoglou S."/>
            <person name="Begun D."/>
            <person name="Bhutkar A."/>
            <person name="Blanco E."/>
            <person name="Bosak S.A."/>
            <person name="Bradley R.K."/>
            <person name="Brand A.D."/>
            <person name="Brent M.R."/>
            <person name="Brooks A.N."/>
            <person name="Brown R.H."/>
            <person name="Butlin R.K."/>
            <person name="Caggese C."/>
            <person name="Calvi B.R."/>
            <person name="Bernardo de Carvalho A."/>
            <person name="Caspi A."/>
            <person name="Castrezana S."/>
            <person name="Celniker S.E."/>
            <person name="Chang J.L."/>
            <person name="Chapple C."/>
            <person name="Chatterji S."/>
            <person name="Chinwalla A."/>
            <person name="Civetta A."/>
            <person name="Clifton S.W."/>
            <person name="Comeron J.M."/>
            <person name="Costello J.C."/>
            <person name="Coyne J.A."/>
            <person name="Daub J."/>
            <person name="David R.G."/>
            <person name="Delcher A.L."/>
            <person name="Delehaunty K."/>
            <person name="Do C.B."/>
            <person name="Ebling H."/>
            <person name="Edwards K."/>
            <person name="Eickbush T."/>
            <person name="Evans J.D."/>
            <person name="Filipski A."/>
            <person name="Findeiss S."/>
            <person name="Freyhult E."/>
            <person name="Fulton L."/>
            <person name="Fulton R."/>
            <person name="Garcia A.C."/>
            <person name="Gardiner A."/>
            <person name="Garfield D.A."/>
            <person name="Garvin B.E."/>
            <person name="Gibson G."/>
            <person name="Gilbert D."/>
            <person name="Gnerre S."/>
            <person name="Godfrey J."/>
            <person name="Good R."/>
            <person name="Gotea V."/>
            <person name="Gravely B."/>
            <person name="Greenberg A.J."/>
            <person name="Griffiths-Jones S."/>
            <person name="Gross S."/>
            <person name="Guigo R."/>
            <person name="Gustafson E.A."/>
            <person name="Haerty W."/>
            <person name="Hahn M.W."/>
            <person name="Halligan D.L."/>
            <person name="Halpern A.L."/>
            <person name="Halter G.M."/>
            <person name="Han M.V."/>
            <person name="Heger A."/>
            <person name="Hillier L."/>
            <person name="Hinrichs A.S."/>
            <person name="Holmes I."/>
            <person name="Hoskins R.A."/>
            <person name="Hubisz M.J."/>
            <person name="Hultmark D."/>
            <person name="Huntley M.A."/>
            <person name="Jaffe D.B."/>
            <person name="Jagadeeshan S."/>
            <person name="Jeck W.R."/>
            <person name="Johnson J."/>
            <person name="Jones C.D."/>
            <person name="Jordan W.C."/>
            <person name="Karpen G.H."/>
            <person name="Kataoka E."/>
            <person name="Keightley P.D."/>
            <person name="Kheradpour P."/>
            <person name="Kirkness E.F."/>
            <person name="Koerich L.B."/>
            <person name="Kristiansen K."/>
            <person name="Kudrna D."/>
            <person name="Kulathinal R.J."/>
            <person name="Kumar S."/>
            <person name="Kwok R."/>
            <person name="Lander E."/>
            <person name="Langley C.H."/>
            <person name="Lapoint R."/>
            <person name="Lazzaro B.P."/>
            <person name="Lee S.J."/>
            <person name="Levesque L."/>
            <person name="Li R."/>
            <person name="Lin C.F."/>
            <person name="Lin M.F."/>
            <person name="Lindblad-Toh K."/>
            <person name="Llopart A."/>
            <person name="Long M."/>
            <person name="Low L."/>
            <person name="Lozovsky E."/>
            <person name="Lu J."/>
            <person name="Luo M."/>
            <person name="Machado C.A."/>
            <person name="Makalowski W."/>
            <person name="Marzo M."/>
            <person name="Matsuda M."/>
            <person name="Matzkin L."/>
            <person name="McAllister B."/>
            <person name="McBride C.S."/>
            <person name="McKernan B."/>
            <person name="McKernan K."/>
            <person name="Mendez-Lago M."/>
            <person name="Minx P."/>
            <person name="Mollenhauer M.U."/>
            <person name="Montooth K."/>
            <person name="Mount S.M."/>
            <person name="Mu X."/>
            <person name="Myers E."/>
            <person name="Negre B."/>
            <person name="Newfeld S."/>
            <person name="Nielsen R."/>
            <person name="Noor M.A."/>
            <person name="O'Grady P."/>
            <person name="Pachter L."/>
            <person name="Papaceit M."/>
            <person name="Parisi M.J."/>
            <person name="Parisi M."/>
            <person name="Parts L."/>
            <person name="Pedersen J.S."/>
            <person name="Pesole G."/>
            <person name="Phillippy A.M."/>
            <person name="Ponting C.P."/>
            <person name="Pop M."/>
            <person name="Porcelli D."/>
            <person name="Powell J.R."/>
            <person name="Prohaska S."/>
            <person name="Pruitt K."/>
            <person name="Puig M."/>
            <person name="Quesneville H."/>
            <person name="Ram K.R."/>
            <person name="Rand D."/>
            <person name="Rasmussen M.D."/>
            <person name="Reed L.K."/>
            <person name="Reenan R."/>
            <person name="Reily A."/>
            <person name="Remington K.A."/>
            <person name="Rieger T.T."/>
            <person name="Ritchie M.G."/>
            <person name="Robin C."/>
            <person name="Rogers Y.H."/>
            <person name="Rohde C."/>
            <person name="Rozas J."/>
            <person name="Rubenfield M.J."/>
            <person name="Ruiz A."/>
            <person name="Russo S."/>
            <person name="Salzberg S.L."/>
            <person name="Sanchez-Gracia A."/>
            <person name="Saranga D.J."/>
            <person name="Sato H."/>
            <person name="Schaeffer S.W."/>
            <person name="Schatz M.C."/>
            <person name="Schlenke T."/>
            <person name="Schwartz R."/>
            <person name="Segarra C."/>
            <person name="Singh R.S."/>
            <person name="Sirot L."/>
            <person name="Sirota M."/>
            <person name="Sisneros N.B."/>
            <person name="Smith C.D."/>
            <person name="Smith T.F."/>
            <person name="Spieth J."/>
            <person name="Stage D.E."/>
            <person name="Stark A."/>
            <person name="Stephan W."/>
            <person name="Strausberg R.L."/>
            <person name="Strempel S."/>
            <person name="Sturgill D."/>
            <person name="Sutton G."/>
            <person name="Sutton G.G."/>
            <person name="Tao W."/>
            <person name="Teichmann S."/>
            <person name="Tobari Y.N."/>
            <person name="Tomimura Y."/>
            <person name="Tsolas J.M."/>
            <person name="Valente V.L."/>
            <person name="Venter E."/>
            <person name="Venter J.C."/>
            <person name="Vicario S."/>
            <person name="Vieira F.G."/>
            <person name="Vilella A.J."/>
            <person name="Villasante A."/>
            <person name="Walenz B."/>
            <person name="Wang J."/>
            <person name="Wasserman M."/>
            <person name="Watts T."/>
            <person name="Wilson D."/>
            <person name="Wilson R.K."/>
            <person name="Wing R.A."/>
            <person name="Wolfner M.F."/>
            <person name="Wong A."/>
            <person name="Wong G.K."/>
            <person name="Wu C.I."/>
            <person name="Wu G."/>
            <person name="Yamamoto D."/>
            <person name="Yang H.P."/>
            <person name="Yang S.P."/>
            <person name="Yorke J.A."/>
            <person name="Yoshida K."/>
            <person name="Zdobnov E."/>
            <person name="Zhang P."/>
            <person name="Zhang Y."/>
            <person name="Zimin A.V."/>
            <person name="Baldwin J."/>
            <person name="Abdouelleil A."/>
            <person name="Abdulkadir J."/>
            <person name="Abebe A."/>
            <person name="Abera B."/>
            <person name="Abreu J."/>
            <person name="Acer S.C."/>
            <person name="Aftuck L."/>
            <person name="Alexander A."/>
            <person name="An P."/>
            <person name="Anderson E."/>
            <person name="Anderson S."/>
            <person name="Arachi H."/>
            <person name="Azer M."/>
            <person name="Bachantsang P."/>
            <person name="Barry A."/>
            <person name="Bayul T."/>
            <person name="Berlin A."/>
            <person name="Bessette D."/>
            <person name="Bloom T."/>
            <person name="Blye J."/>
            <person name="Boguslavskiy L."/>
            <person name="Bonnet C."/>
            <person name="Boukhgalter B."/>
            <person name="Bourzgui I."/>
            <person name="Brown A."/>
            <person name="Cahill P."/>
            <person name="Channer S."/>
            <person name="Cheshatsang Y."/>
            <person name="Chuda L."/>
            <person name="Citroen M."/>
            <person name="Collymore A."/>
            <person name="Cooke P."/>
            <person name="Costello M."/>
            <person name="D'Aco K."/>
            <person name="Daza R."/>
            <person name="De Haan G."/>
            <person name="DeGray S."/>
            <person name="DeMaso C."/>
            <person name="Dhargay N."/>
            <person name="Dooley K."/>
            <person name="Dooley E."/>
            <person name="Doricent M."/>
            <person name="Dorje P."/>
            <person name="Dorjee K."/>
            <person name="Dupes A."/>
            <person name="Elong R."/>
            <person name="Falk J."/>
            <person name="Farina A."/>
            <person name="Faro S."/>
            <person name="Ferguson D."/>
            <person name="Fisher S."/>
            <person name="Foley C.D."/>
            <person name="Franke A."/>
            <person name="Friedrich D."/>
            <person name="Gadbois L."/>
            <person name="Gearin G."/>
            <person name="Gearin C.R."/>
            <person name="Giannoukos G."/>
            <person name="Goode T."/>
            <person name="Graham J."/>
            <person name="Grandbois E."/>
            <person name="Grewal S."/>
            <person name="Gyaltsen K."/>
            <person name="Hafez N."/>
            <person name="Hagos B."/>
            <person name="Hall J."/>
            <person name="Henson C."/>
            <person name="Hollinger A."/>
            <person name="Honan T."/>
            <person name="Huard M.D."/>
            <person name="Hughes L."/>
            <person name="Hurhula B."/>
            <person name="Husby M.E."/>
            <person name="Kamat A."/>
            <person name="Kanga B."/>
            <person name="Kashin S."/>
            <person name="Khazanovich D."/>
            <person name="Kisner P."/>
            <person name="Lance K."/>
            <person name="Lara M."/>
            <person name="Lee W."/>
            <person name="Lennon N."/>
            <person name="Letendre F."/>
            <person name="LeVine R."/>
            <person name="Lipovsky A."/>
            <person name="Liu X."/>
            <person name="Liu J."/>
            <person name="Liu S."/>
            <person name="Lokyitsang T."/>
            <person name="Lokyitsang Y."/>
            <person name="Lubonja R."/>
            <person name="Lui A."/>
            <person name="MacDonald P."/>
            <person name="Magnisalis V."/>
            <person name="Maru K."/>
            <person name="Matthews C."/>
            <person name="McCusker W."/>
            <person name="McDonough S."/>
            <person name="Mehta T."/>
            <person name="Meldrim J."/>
            <person name="Meneus L."/>
            <person name="Mihai O."/>
            <person name="Mihalev A."/>
            <person name="Mihova T."/>
            <person name="Mittelman R."/>
            <person name="Mlenga V."/>
            <person name="Montmayeur A."/>
            <person name="Mulrain L."/>
            <person name="Navidi A."/>
            <person name="Naylor J."/>
            <person name="Negash T."/>
            <person name="Nguyen T."/>
            <person name="Nguyen N."/>
            <person name="Nicol R."/>
            <person name="Norbu C."/>
            <person name="Norbu N."/>
            <person name="Novod N."/>
            <person name="O'Neill B."/>
            <person name="Osman S."/>
            <person name="Markiewicz E."/>
            <person name="Oyono O.L."/>
            <person name="Patti C."/>
            <person name="Phunkhang P."/>
            <person name="Pierre F."/>
            <person name="Priest M."/>
            <person name="Raghuraman S."/>
            <person name="Rege F."/>
            <person name="Reyes R."/>
            <person name="Rise C."/>
            <person name="Rogov P."/>
            <person name="Ross K."/>
            <person name="Ryan E."/>
            <person name="Settipalli S."/>
            <person name="Shea T."/>
            <person name="Sherpa N."/>
            <person name="Shi L."/>
            <person name="Shih D."/>
            <person name="Sparrow T."/>
            <person name="Spaulding J."/>
            <person name="Stalker J."/>
            <person name="Stange-Thomann N."/>
            <person name="Stavropoulos S."/>
            <person name="Stone C."/>
            <person name="Strader C."/>
            <person name="Tesfaye S."/>
            <person name="Thomson T."/>
            <person name="Thoulutsang Y."/>
            <person name="Thoulutsang D."/>
            <person name="Topham K."/>
            <person name="Topping I."/>
            <person name="Tsamla T."/>
            <person name="Vassiliev H."/>
            <person name="Vo A."/>
            <person name="Wangchuk T."/>
            <person name="Wangdi T."/>
            <person name="Weiand M."/>
            <person name="Wilkinson J."/>
            <person name="Wilson A."/>
            <person name="Yadav S."/>
            <person name="Young G."/>
            <person name="Yu Q."/>
            <person name="Zembek L."/>
            <person name="Zhong D."/>
            <person name="Zimmer A."/>
            <person name="Zwirko Z."/>
            <person name="Jaffe D.B."/>
            <person name="Alvarez P."/>
            <person name="Brockman W."/>
            <person name="Butler J."/>
            <person name="Chin C."/>
            <person name="Gnerre S."/>
            <person name="Grabherr M."/>
            <person name="Kleber M."/>
            <person name="Mauceli E."/>
            <person name="MacCallum I."/>
        </authorList>
    </citation>
    <scope>NUCLEOTIDE SEQUENCE [LARGE SCALE GENOMIC DNA]</scope>
    <source>
        <strain evidence="2">Tucson 14030-0811.24</strain>
    </source>
</reference>
<dbReference type="STRING" id="7260.B4N656"/>
<dbReference type="InterPro" id="IPR019516">
    <property type="entry name" value="Glomulin/ALF4"/>
</dbReference>